<dbReference type="WBParaSite" id="SMUV_0001039401-mRNA-1">
    <property type="protein sequence ID" value="SMUV_0001039401-mRNA-1"/>
    <property type="gene ID" value="SMUV_0001039401"/>
</dbReference>
<feature type="domain" description="BSD" evidence="2">
    <location>
        <begin position="252"/>
        <end position="304"/>
    </location>
</feature>
<feature type="region of interest" description="Disordered" evidence="1">
    <location>
        <begin position="125"/>
        <end position="174"/>
    </location>
</feature>
<sequence>MEETIESSTTVSKETTDVSDKVSESLNTKTSETSMKKASGSSESKNSETSGYDWLSFGTSWSTNWLKTAKERTSTTFELVKKDLSEFSDAVATEATAIASNAVESMKQQAQNLQNIVGPVFAQDDDVGAETEGNGAGKLSEGGELKKETEEKQPRKESTIAKTAQSNNSGWKLPQMSEIANNPWMKTLVATVKSIAQEETTADEDKITEIIMPKSETSEKCALPNQLLYALQVDRGTYLNPPEGDEQLYSMWLDEFDLDEHDEEINSLLRNCPSMREIYQELVPQEVSSATFWERYFYKVHQSSLIERCKEAVPDEGFSVEACKINKLNAETERNACESPDQCINNDETWSMCSSVEMEKFQELSEPKGSGNQTPKADKSPKTKEKEDGKKSSDSWIDWEE</sequence>
<feature type="compositionally biased region" description="Polar residues" evidence="1">
    <location>
        <begin position="24"/>
        <end position="33"/>
    </location>
</feature>
<dbReference type="InterPro" id="IPR051494">
    <property type="entry name" value="BSD_domain-containing"/>
</dbReference>
<evidence type="ECO:0000313" key="4">
    <source>
        <dbReference type="WBParaSite" id="SMUV_0001039401-mRNA-1"/>
    </source>
</evidence>
<feature type="compositionally biased region" description="Basic and acidic residues" evidence="1">
    <location>
        <begin position="376"/>
        <end position="393"/>
    </location>
</feature>
<dbReference type="PROSITE" id="PS50858">
    <property type="entry name" value="BSD"/>
    <property type="match status" value="1"/>
</dbReference>
<feature type="region of interest" description="Disordered" evidence="1">
    <location>
        <begin position="1"/>
        <end position="55"/>
    </location>
</feature>
<dbReference type="SMART" id="SM00751">
    <property type="entry name" value="BSD"/>
    <property type="match status" value="1"/>
</dbReference>
<feature type="compositionally biased region" description="Polar residues" evidence="1">
    <location>
        <begin position="1"/>
        <end position="13"/>
    </location>
</feature>
<dbReference type="Pfam" id="PF03909">
    <property type="entry name" value="BSD"/>
    <property type="match status" value="1"/>
</dbReference>
<evidence type="ECO:0000256" key="1">
    <source>
        <dbReference type="SAM" id="MobiDB-lite"/>
    </source>
</evidence>
<dbReference type="InterPro" id="IPR035925">
    <property type="entry name" value="BSD_dom_sf"/>
</dbReference>
<dbReference type="PANTHER" id="PTHR16019">
    <property type="entry name" value="SYNAPSE-ASSOCIATED PROTEIN"/>
    <property type="match status" value="1"/>
</dbReference>
<proteinExistence type="predicted"/>
<dbReference type="PANTHER" id="PTHR16019:SF5">
    <property type="entry name" value="BSD DOMAIN-CONTAINING PROTEIN 1"/>
    <property type="match status" value="1"/>
</dbReference>
<dbReference type="Gene3D" id="1.10.3970.10">
    <property type="entry name" value="BSD domain"/>
    <property type="match status" value="1"/>
</dbReference>
<feature type="compositionally biased region" description="Polar residues" evidence="1">
    <location>
        <begin position="160"/>
        <end position="170"/>
    </location>
</feature>
<organism evidence="3 4">
    <name type="scientific">Syphacia muris</name>
    <dbReference type="NCBI Taxonomy" id="451379"/>
    <lineage>
        <taxon>Eukaryota</taxon>
        <taxon>Metazoa</taxon>
        <taxon>Ecdysozoa</taxon>
        <taxon>Nematoda</taxon>
        <taxon>Chromadorea</taxon>
        <taxon>Rhabditida</taxon>
        <taxon>Spirurina</taxon>
        <taxon>Oxyuridomorpha</taxon>
        <taxon>Oxyuroidea</taxon>
        <taxon>Oxyuridae</taxon>
        <taxon>Syphacia</taxon>
    </lineage>
</organism>
<reference evidence="4" key="1">
    <citation type="submission" date="2017-02" db="UniProtKB">
        <authorList>
            <consortium name="WormBaseParasite"/>
        </authorList>
    </citation>
    <scope>IDENTIFICATION</scope>
</reference>
<dbReference type="STRING" id="451379.A0A0N5AZG9"/>
<feature type="compositionally biased region" description="Basic and acidic residues" evidence="1">
    <location>
        <begin position="141"/>
        <end position="159"/>
    </location>
</feature>
<feature type="compositionally biased region" description="Low complexity" evidence="1">
    <location>
        <begin position="36"/>
        <end position="51"/>
    </location>
</feature>
<feature type="compositionally biased region" description="Basic and acidic residues" evidence="1">
    <location>
        <begin position="14"/>
        <end position="23"/>
    </location>
</feature>
<keyword evidence="3" id="KW-1185">Reference proteome</keyword>
<evidence type="ECO:0000313" key="3">
    <source>
        <dbReference type="Proteomes" id="UP000046393"/>
    </source>
</evidence>
<protein>
    <submittedName>
        <fullName evidence="4">BSD domain-containing protein</fullName>
    </submittedName>
</protein>
<dbReference type="AlphaFoldDB" id="A0A0N5AZG9"/>
<name>A0A0N5AZG9_9BILA</name>
<feature type="region of interest" description="Disordered" evidence="1">
    <location>
        <begin position="360"/>
        <end position="401"/>
    </location>
</feature>
<dbReference type="GO" id="GO:0005737">
    <property type="term" value="C:cytoplasm"/>
    <property type="evidence" value="ECO:0007669"/>
    <property type="project" value="TreeGrafter"/>
</dbReference>
<evidence type="ECO:0000259" key="2">
    <source>
        <dbReference type="PROSITE" id="PS50858"/>
    </source>
</evidence>
<dbReference type="Proteomes" id="UP000046393">
    <property type="component" value="Unplaced"/>
</dbReference>
<dbReference type="SUPFAM" id="SSF140383">
    <property type="entry name" value="BSD domain-like"/>
    <property type="match status" value="1"/>
</dbReference>
<accession>A0A0N5AZG9</accession>
<dbReference type="InterPro" id="IPR005607">
    <property type="entry name" value="BSD_dom"/>
</dbReference>